<comment type="caution">
    <text evidence="2">The sequence shown here is derived from an EMBL/GenBank/DDBJ whole genome shotgun (WGS) entry which is preliminary data.</text>
</comment>
<organism evidence="2 3">
    <name type="scientific">Aspergillus sclerotioniger CBS 115572</name>
    <dbReference type="NCBI Taxonomy" id="1450535"/>
    <lineage>
        <taxon>Eukaryota</taxon>
        <taxon>Fungi</taxon>
        <taxon>Dikarya</taxon>
        <taxon>Ascomycota</taxon>
        <taxon>Pezizomycotina</taxon>
        <taxon>Eurotiomycetes</taxon>
        <taxon>Eurotiomycetidae</taxon>
        <taxon>Eurotiales</taxon>
        <taxon>Aspergillaceae</taxon>
        <taxon>Aspergillus</taxon>
        <taxon>Aspergillus subgen. Circumdati</taxon>
    </lineage>
</organism>
<name>A0A317WF42_9EURO</name>
<reference evidence="2 3" key="1">
    <citation type="submission" date="2016-12" db="EMBL/GenBank/DDBJ databases">
        <title>The genomes of Aspergillus section Nigri reveals drivers in fungal speciation.</title>
        <authorList>
            <consortium name="DOE Joint Genome Institute"/>
            <person name="Vesth T.C."/>
            <person name="Nybo J."/>
            <person name="Theobald S."/>
            <person name="Brandl J."/>
            <person name="Frisvad J.C."/>
            <person name="Nielsen K.F."/>
            <person name="Lyhne E.K."/>
            <person name="Kogle M.E."/>
            <person name="Kuo A."/>
            <person name="Riley R."/>
            <person name="Clum A."/>
            <person name="Nolan M."/>
            <person name="Lipzen A."/>
            <person name="Salamov A."/>
            <person name="Henrissat B."/>
            <person name="Wiebenga A."/>
            <person name="De Vries R.P."/>
            <person name="Grigoriev I.V."/>
            <person name="Mortensen U.H."/>
            <person name="Andersen M.R."/>
            <person name="Baker S.E."/>
        </authorList>
    </citation>
    <scope>NUCLEOTIDE SEQUENCE [LARGE SCALE GENOMIC DNA]</scope>
    <source>
        <strain evidence="2 3">CBS 115572</strain>
    </source>
</reference>
<proteinExistence type="predicted"/>
<protein>
    <submittedName>
        <fullName evidence="2">Uncharacterized protein</fullName>
    </submittedName>
</protein>
<evidence type="ECO:0000256" key="1">
    <source>
        <dbReference type="SAM" id="SignalP"/>
    </source>
</evidence>
<gene>
    <name evidence="2" type="ORF">BO94DRAFT_107534</name>
</gene>
<dbReference type="OrthoDB" id="10612507at2759"/>
<dbReference type="RefSeq" id="XP_025466550.1">
    <property type="nucleotide sequence ID" value="XM_025605487.1"/>
</dbReference>
<dbReference type="AlphaFoldDB" id="A0A317WF42"/>
<sequence length="227" mass="25127">MQPWCGRLPLGHSGWWVLVTEALGLGAPTPESTAKNFSHNQSASSLACLGAIGCHWIPLDTIGFWRPPHALLARHAPRLLSFFFRSLSPALDPSLRRVCSFLLFCKPYRVCSVPSSFTIIHMSSPSHSQTMSSFASYGGQSNQYTSQRPYATYRSTQIHTDTVTIPRSEYTGLLQDSQHFLKLRDSLLTGGLSQETLDVRTCAPIDMHLLTFPDIDLRGCSGGLAKW</sequence>
<dbReference type="Proteomes" id="UP000246702">
    <property type="component" value="Unassembled WGS sequence"/>
</dbReference>
<feature type="signal peptide" evidence="1">
    <location>
        <begin position="1"/>
        <end position="26"/>
    </location>
</feature>
<evidence type="ECO:0000313" key="3">
    <source>
        <dbReference type="Proteomes" id="UP000246702"/>
    </source>
</evidence>
<dbReference type="EMBL" id="MSFK01000017">
    <property type="protein sequence ID" value="PWY84625.1"/>
    <property type="molecule type" value="Genomic_DNA"/>
</dbReference>
<accession>A0A317WF42</accession>
<dbReference type="GeneID" id="37107630"/>
<keyword evidence="3" id="KW-1185">Reference proteome</keyword>
<feature type="chain" id="PRO_5016411602" evidence="1">
    <location>
        <begin position="27"/>
        <end position="227"/>
    </location>
</feature>
<evidence type="ECO:0000313" key="2">
    <source>
        <dbReference type="EMBL" id="PWY84625.1"/>
    </source>
</evidence>
<keyword evidence="1" id="KW-0732">Signal</keyword>